<evidence type="ECO:0000259" key="3">
    <source>
        <dbReference type="Pfam" id="PF13462"/>
    </source>
</evidence>
<accession>A0ABT2HUC6</accession>
<keyword evidence="2" id="KW-0472">Membrane</keyword>
<dbReference type="InterPro" id="IPR036249">
    <property type="entry name" value="Thioredoxin-like_sf"/>
</dbReference>
<dbReference type="Gene3D" id="3.40.30.10">
    <property type="entry name" value="Glutaredoxin"/>
    <property type="match status" value="1"/>
</dbReference>
<evidence type="ECO:0000313" key="4">
    <source>
        <dbReference type="EMBL" id="MCT2041919.1"/>
    </source>
</evidence>
<dbReference type="EMBL" id="JALXSQ010000002">
    <property type="protein sequence ID" value="MCT2041919.1"/>
    <property type="molecule type" value="Genomic_DNA"/>
</dbReference>
<dbReference type="RefSeq" id="WP_206395098.1">
    <property type="nucleotide sequence ID" value="NZ_JAFDPW010000002.1"/>
</dbReference>
<evidence type="ECO:0000256" key="2">
    <source>
        <dbReference type="SAM" id="Phobius"/>
    </source>
</evidence>
<evidence type="ECO:0000313" key="5">
    <source>
        <dbReference type="Proteomes" id="UP001525379"/>
    </source>
</evidence>
<organism evidence="4 5">
    <name type="scientific">Pseudoclavibacter albus</name>
    <dbReference type="NCBI Taxonomy" id="272241"/>
    <lineage>
        <taxon>Bacteria</taxon>
        <taxon>Bacillati</taxon>
        <taxon>Actinomycetota</taxon>
        <taxon>Actinomycetes</taxon>
        <taxon>Micrococcales</taxon>
        <taxon>Microbacteriaceae</taxon>
        <taxon>Pseudoclavibacter</taxon>
    </lineage>
</organism>
<keyword evidence="1" id="KW-0175">Coiled coil</keyword>
<gene>
    <name evidence="4" type="ORF">M3D15_00970</name>
</gene>
<sequence length="277" mass="29499">MATKDREHIRRLREEANEIRRKQEAEAKRKRLVTTIGLSTLAVAVVALIVVMVVFGPKWFGPKAATVAGSGNVAVMGSDGKQTEVPIAMSEDGVAIMVGKPEAPVTLDYWFDFSCPHCIDYHTVMDPTMKDLIVSGQAKINYRPVNIVAPYGKEAAAALLAVMAHQPELFYSVTDGLLDIPAQEQMNWTANDYAQHLSGLGVTNTDIITETANGTYRSKVESNTQVARDAKLKGTPSLAVNGQMQEQLPDAAGLIALVGANGGDVSAVPTPAAAPAA</sequence>
<evidence type="ECO:0000256" key="1">
    <source>
        <dbReference type="SAM" id="Coils"/>
    </source>
</evidence>
<protein>
    <submittedName>
        <fullName evidence="4">DsbA family protein</fullName>
    </submittedName>
</protein>
<feature type="coiled-coil region" evidence="1">
    <location>
        <begin position="2"/>
        <end position="29"/>
    </location>
</feature>
<keyword evidence="2" id="KW-1133">Transmembrane helix</keyword>
<feature type="transmembrane region" description="Helical" evidence="2">
    <location>
        <begin position="32"/>
        <end position="55"/>
    </location>
</feature>
<keyword evidence="5" id="KW-1185">Reference proteome</keyword>
<dbReference type="Proteomes" id="UP001525379">
    <property type="component" value="Unassembled WGS sequence"/>
</dbReference>
<name>A0ABT2HUC6_9MICO</name>
<dbReference type="Pfam" id="PF13462">
    <property type="entry name" value="Thioredoxin_4"/>
    <property type="match status" value="1"/>
</dbReference>
<proteinExistence type="predicted"/>
<dbReference type="SUPFAM" id="SSF52833">
    <property type="entry name" value="Thioredoxin-like"/>
    <property type="match status" value="1"/>
</dbReference>
<dbReference type="InterPro" id="IPR012336">
    <property type="entry name" value="Thioredoxin-like_fold"/>
</dbReference>
<feature type="domain" description="Thioredoxin-like fold" evidence="3">
    <location>
        <begin position="95"/>
        <end position="253"/>
    </location>
</feature>
<keyword evidence="2" id="KW-0812">Transmembrane</keyword>
<comment type="caution">
    <text evidence="4">The sequence shown here is derived from an EMBL/GenBank/DDBJ whole genome shotgun (WGS) entry which is preliminary data.</text>
</comment>
<reference evidence="4 5" key="1">
    <citation type="submission" date="2022-04" db="EMBL/GenBank/DDBJ databases">
        <title>Human microbiome associated bacterial genomes.</title>
        <authorList>
            <person name="Sandstrom S."/>
            <person name="Salamzade R."/>
            <person name="Kalan L.R."/>
        </authorList>
    </citation>
    <scope>NUCLEOTIDE SEQUENCE [LARGE SCALE GENOMIC DNA]</scope>
    <source>
        <strain evidence="5">p3-SID1799</strain>
    </source>
</reference>